<dbReference type="GO" id="GO:0008483">
    <property type="term" value="F:transaminase activity"/>
    <property type="evidence" value="ECO:0007669"/>
    <property type="project" value="UniProtKB-KW"/>
</dbReference>
<sequence length="361" mass="39004">MTDPDVKSTPLAAKHVELGARMVPFAGWNMPVQYTGILDEHKAVREACGIFDISHMGQFTVAGAAAAAWLNSMLTNDINKLDIGQGQYSIMLNDRAGVIDDLILYRMEPETFFVVVNASKIDEDFAWLSAHKPADVVLENHSDEYVGLAVQGPKCGEIFARVIPGVELPPRNGISRITVDGTDLLVCRTGYTGEDGFEFFCPAREGVKWFEAFLDAGAKPCGLGARDSLRLEMCYPLNGSDLAPDKTPLEAGLGFFCALDTDFTGADILREQKANGLTQRLVAIEYTGKGAPPRSHYAVHVPGGEAIGELTSGVLSPSLMKGIALAYLPVAHAKVGTELEIDVRGRKFPAVVVKKPFYKKG</sequence>
<evidence type="ECO:0000259" key="10">
    <source>
        <dbReference type="Pfam" id="PF08669"/>
    </source>
</evidence>
<organism evidence="11">
    <name type="scientific">Akkermansia muciniphila</name>
    <dbReference type="NCBI Taxonomy" id="239935"/>
    <lineage>
        <taxon>Bacteria</taxon>
        <taxon>Pseudomonadati</taxon>
        <taxon>Verrucomicrobiota</taxon>
        <taxon>Verrucomicrobiia</taxon>
        <taxon>Verrucomicrobiales</taxon>
        <taxon>Akkermansiaceae</taxon>
        <taxon>Akkermansia</taxon>
    </lineage>
</organism>
<evidence type="ECO:0000256" key="3">
    <source>
        <dbReference type="ARBA" id="ARBA00022576"/>
    </source>
</evidence>
<dbReference type="InterPro" id="IPR006223">
    <property type="entry name" value="GcvT"/>
</dbReference>
<dbReference type="OrthoDB" id="9774591at2"/>
<evidence type="ECO:0000256" key="1">
    <source>
        <dbReference type="ARBA" id="ARBA00008609"/>
    </source>
</evidence>
<comment type="function">
    <text evidence="7">The glycine cleavage system catalyzes the degradation of glycine.</text>
</comment>
<dbReference type="SUPFAM" id="SSF103025">
    <property type="entry name" value="Folate-binding domain"/>
    <property type="match status" value="1"/>
</dbReference>
<name>A0A6N2R441_9BACT</name>
<dbReference type="GO" id="GO:0019464">
    <property type="term" value="P:glycine decarboxylation via glycine cleavage system"/>
    <property type="evidence" value="ECO:0007669"/>
    <property type="project" value="UniProtKB-UniRule"/>
</dbReference>
<dbReference type="AlphaFoldDB" id="A0A6N2R441"/>
<accession>A0A6N2R441</accession>
<dbReference type="NCBIfam" id="NF001567">
    <property type="entry name" value="PRK00389.1"/>
    <property type="match status" value="1"/>
</dbReference>
<dbReference type="HAMAP" id="MF_00259">
    <property type="entry name" value="GcvT"/>
    <property type="match status" value="1"/>
</dbReference>
<comment type="catalytic activity">
    <reaction evidence="6 7">
        <text>N(6)-[(R)-S(8)-aminomethyldihydrolipoyl]-L-lysyl-[protein] + (6S)-5,6,7,8-tetrahydrofolate = N(6)-[(R)-dihydrolipoyl]-L-lysyl-[protein] + (6R)-5,10-methylene-5,6,7,8-tetrahydrofolate + NH4(+)</text>
        <dbReference type="Rhea" id="RHEA:16945"/>
        <dbReference type="Rhea" id="RHEA-COMP:10475"/>
        <dbReference type="Rhea" id="RHEA-COMP:10492"/>
        <dbReference type="ChEBI" id="CHEBI:15636"/>
        <dbReference type="ChEBI" id="CHEBI:28938"/>
        <dbReference type="ChEBI" id="CHEBI:57453"/>
        <dbReference type="ChEBI" id="CHEBI:83100"/>
        <dbReference type="ChEBI" id="CHEBI:83143"/>
        <dbReference type="EC" id="2.1.2.10"/>
    </reaction>
</comment>
<dbReference type="GO" id="GO:0008168">
    <property type="term" value="F:methyltransferase activity"/>
    <property type="evidence" value="ECO:0007669"/>
    <property type="project" value="UniProtKB-KW"/>
</dbReference>
<proteinExistence type="inferred from homology"/>
<gene>
    <name evidence="7 11" type="primary">gcvT</name>
    <name evidence="11" type="ORF">AMLFYP55_00202</name>
</gene>
<comment type="subunit">
    <text evidence="7">The glycine cleavage system is composed of four proteins: P, T, L and H.</text>
</comment>
<evidence type="ECO:0000256" key="5">
    <source>
        <dbReference type="ARBA" id="ARBA00031395"/>
    </source>
</evidence>
<protein>
    <recommendedName>
        <fullName evidence="2 7">Aminomethyltransferase</fullName>
        <ecNumber evidence="2 7">2.1.2.10</ecNumber>
    </recommendedName>
    <alternativeName>
        <fullName evidence="5 7">Glycine cleavage system T protein</fullName>
    </alternativeName>
</protein>
<dbReference type="RefSeq" id="WP_102722662.1">
    <property type="nucleotide sequence ID" value="NZ_CACRSS010000001.1"/>
</dbReference>
<dbReference type="GO" id="GO:0005960">
    <property type="term" value="C:glycine cleavage complex"/>
    <property type="evidence" value="ECO:0007669"/>
    <property type="project" value="InterPro"/>
</dbReference>
<evidence type="ECO:0000313" key="11">
    <source>
        <dbReference type="EMBL" id="VYS75526.1"/>
    </source>
</evidence>
<keyword evidence="11" id="KW-0489">Methyltransferase</keyword>
<evidence type="ECO:0000256" key="6">
    <source>
        <dbReference type="ARBA" id="ARBA00047665"/>
    </source>
</evidence>
<dbReference type="InterPro" id="IPR027266">
    <property type="entry name" value="TrmE/GcvT-like"/>
</dbReference>
<keyword evidence="3 7" id="KW-0032">Aminotransferase</keyword>
<evidence type="ECO:0000256" key="4">
    <source>
        <dbReference type="ARBA" id="ARBA00022679"/>
    </source>
</evidence>
<dbReference type="InterPro" id="IPR022903">
    <property type="entry name" value="GcvT_bac"/>
</dbReference>
<feature type="binding site" evidence="8">
    <location>
        <position position="198"/>
    </location>
    <ligand>
        <name>substrate</name>
    </ligand>
</feature>
<evidence type="ECO:0000259" key="9">
    <source>
        <dbReference type="Pfam" id="PF01571"/>
    </source>
</evidence>
<keyword evidence="4 7" id="KW-0808">Transferase</keyword>
<dbReference type="PIRSF" id="PIRSF006487">
    <property type="entry name" value="GcvT"/>
    <property type="match status" value="1"/>
</dbReference>
<evidence type="ECO:0000256" key="8">
    <source>
        <dbReference type="PIRSR" id="PIRSR006487-1"/>
    </source>
</evidence>
<dbReference type="InterPro" id="IPR013977">
    <property type="entry name" value="GcvT_C"/>
</dbReference>
<reference evidence="11" key="1">
    <citation type="submission" date="2019-11" db="EMBL/GenBank/DDBJ databases">
        <authorList>
            <person name="Feng L."/>
        </authorList>
    </citation>
    <scope>NUCLEOTIDE SEQUENCE</scope>
    <source>
        <strain evidence="11">AMuciniphilaLFYP55</strain>
    </source>
</reference>
<dbReference type="Pfam" id="PF08669">
    <property type="entry name" value="GCV_T_C"/>
    <property type="match status" value="1"/>
</dbReference>
<dbReference type="GO" id="GO:0032259">
    <property type="term" value="P:methylation"/>
    <property type="evidence" value="ECO:0007669"/>
    <property type="project" value="UniProtKB-KW"/>
</dbReference>
<dbReference type="PANTHER" id="PTHR43757">
    <property type="entry name" value="AMINOMETHYLTRANSFERASE"/>
    <property type="match status" value="1"/>
</dbReference>
<dbReference type="InterPro" id="IPR006222">
    <property type="entry name" value="GCVT_N"/>
</dbReference>
<feature type="domain" description="GCVT N-terminal" evidence="9">
    <location>
        <begin position="13"/>
        <end position="260"/>
    </location>
</feature>
<dbReference type="EC" id="2.1.2.10" evidence="2 7"/>
<comment type="similarity">
    <text evidence="1 7">Belongs to the GcvT family.</text>
</comment>
<feature type="domain" description="Aminomethyltransferase C-terminal" evidence="10">
    <location>
        <begin position="280"/>
        <end position="359"/>
    </location>
</feature>
<dbReference type="SUPFAM" id="SSF101790">
    <property type="entry name" value="Aminomethyltransferase beta-barrel domain"/>
    <property type="match status" value="1"/>
</dbReference>
<dbReference type="GO" id="GO:0004047">
    <property type="term" value="F:aminomethyltransferase activity"/>
    <property type="evidence" value="ECO:0007669"/>
    <property type="project" value="UniProtKB-UniRule"/>
</dbReference>
<dbReference type="NCBIfam" id="TIGR00528">
    <property type="entry name" value="gcvT"/>
    <property type="match status" value="1"/>
</dbReference>
<dbReference type="PANTHER" id="PTHR43757:SF2">
    <property type="entry name" value="AMINOMETHYLTRANSFERASE, MITOCHONDRIAL"/>
    <property type="match status" value="1"/>
</dbReference>
<dbReference type="InterPro" id="IPR028896">
    <property type="entry name" value="GcvT/YgfZ/DmdA"/>
</dbReference>
<dbReference type="GO" id="GO:0005829">
    <property type="term" value="C:cytosol"/>
    <property type="evidence" value="ECO:0007669"/>
    <property type="project" value="TreeGrafter"/>
</dbReference>
<dbReference type="EMBL" id="CACRSS010000001">
    <property type="protein sequence ID" value="VYS75526.1"/>
    <property type="molecule type" value="Genomic_DNA"/>
</dbReference>
<dbReference type="Pfam" id="PF01571">
    <property type="entry name" value="GCV_T"/>
    <property type="match status" value="1"/>
</dbReference>
<evidence type="ECO:0000256" key="2">
    <source>
        <dbReference type="ARBA" id="ARBA00012616"/>
    </source>
</evidence>
<dbReference type="InterPro" id="IPR029043">
    <property type="entry name" value="GcvT/YgfZ_C"/>
</dbReference>
<dbReference type="Gene3D" id="3.30.1360.120">
    <property type="entry name" value="Probable tRNA modification gtpase trme, domain 1"/>
    <property type="match status" value="1"/>
</dbReference>
<evidence type="ECO:0000256" key="7">
    <source>
        <dbReference type="HAMAP-Rule" id="MF_00259"/>
    </source>
</evidence>